<proteinExistence type="predicted"/>
<feature type="signal peptide" evidence="3">
    <location>
        <begin position="1"/>
        <end position="23"/>
    </location>
</feature>
<feature type="compositionally biased region" description="Pro residues" evidence="2">
    <location>
        <begin position="170"/>
        <end position="184"/>
    </location>
</feature>
<name>A0A1M6K0U6_9PROT</name>
<keyword evidence="1" id="KW-0175">Coiled coil</keyword>
<accession>A0A1M6K0U6</accession>
<dbReference type="SUPFAM" id="SSF48452">
    <property type="entry name" value="TPR-like"/>
    <property type="match status" value="1"/>
</dbReference>
<reference evidence="4 5" key="1">
    <citation type="submission" date="2016-11" db="EMBL/GenBank/DDBJ databases">
        <authorList>
            <person name="Jaros S."/>
            <person name="Januszkiewicz K."/>
            <person name="Wedrychowicz H."/>
        </authorList>
    </citation>
    <scope>NUCLEOTIDE SEQUENCE [LARGE SCALE GENOMIC DNA]</scope>
    <source>
        <strain evidence="4 5">DSM 14916</strain>
    </source>
</reference>
<dbReference type="EMBL" id="FQZF01000015">
    <property type="protein sequence ID" value="SHJ52581.1"/>
    <property type="molecule type" value="Genomic_DNA"/>
</dbReference>
<feature type="region of interest" description="Disordered" evidence="2">
    <location>
        <begin position="137"/>
        <end position="186"/>
    </location>
</feature>
<protein>
    <submittedName>
        <fullName evidence="4">TolA-binding protein</fullName>
    </submittedName>
</protein>
<dbReference type="STRING" id="198092.SAMN02745194_02779"/>
<feature type="chain" id="PRO_5012657981" evidence="3">
    <location>
        <begin position="24"/>
        <end position="309"/>
    </location>
</feature>
<evidence type="ECO:0000256" key="2">
    <source>
        <dbReference type="SAM" id="MobiDB-lite"/>
    </source>
</evidence>
<evidence type="ECO:0000313" key="4">
    <source>
        <dbReference type="EMBL" id="SHJ52581.1"/>
    </source>
</evidence>
<dbReference type="Gene3D" id="1.25.40.10">
    <property type="entry name" value="Tetratricopeptide repeat domain"/>
    <property type="match status" value="1"/>
</dbReference>
<dbReference type="AlphaFoldDB" id="A0A1M6K0U6"/>
<gene>
    <name evidence="4" type="ORF">SAMN02745194_02779</name>
</gene>
<feature type="compositionally biased region" description="Low complexity" evidence="2">
    <location>
        <begin position="137"/>
        <end position="147"/>
    </location>
</feature>
<feature type="coiled-coil region" evidence="1">
    <location>
        <begin position="85"/>
        <end position="126"/>
    </location>
</feature>
<evidence type="ECO:0000313" key="5">
    <source>
        <dbReference type="Proteomes" id="UP000184387"/>
    </source>
</evidence>
<keyword evidence="3" id="KW-0732">Signal</keyword>
<evidence type="ECO:0000256" key="1">
    <source>
        <dbReference type="SAM" id="Coils"/>
    </source>
</evidence>
<dbReference type="OrthoDB" id="7281831at2"/>
<keyword evidence="5" id="KW-1185">Reference proteome</keyword>
<dbReference type="Proteomes" id="UP000184387">
    <property type="component" value="Unassembled WGS sequence"/>
</dbReference>
<organism evidence="4 5">
    <name type="scientific">Muricoccus roseus</name>
    <dbReference type="NCBI Taxonomy" id="198092"/>
    <lineage>
        <taxon>Bacteria</taxon>
        <taxon>Pseudomonadati</taxon>
        <taxon>Pseudomonadota</taxon>
        <taxon>Alphaproteobacteria</taxon>
        <taxon>Acetobacterales</taxon>
        <taxon>Roseomonadaceae</taxon>
        <taxon>Muricoccus</taxon>
    </lineage>
</organism>
<dbReference type="InterPro" id="IPR011990">
    <property type="entry name" value="TPR-like_helical_dom_sf"/>
</dbReference>
<sequence length="309" mass="32519">MLRTGSRTTLRLGALLLAGAAMAALAPSGAALAQAESREGIYLQNQILQLRQELEMVRRSGGAAVAPQMAPPGRGGAPAAGGEIVAQLLERVGLLEEEVRRQRGRAEQAEYANRTLQQQVEKLQGDMEYRFNALESRGAAPAGTTPPTGRPAGGQQQGALTPPGNQPNTPAAPPGQPSAPPPRTPEVALREGQAALGRRDYAAAEAAAREVLAARNTPRGQDAGILLGDSLMGKRDFQSAALAYDDAFRKSQGSSRAPEAMIGLANAFNGFNAKREACQTLDDLRAKFPRLAGNLSDRANQARQRAGCR</sequence>
<evidence type="ECO:0000256" key="3">
    <source>
        <dbReference type="SAM" id="SignalP"/>
    </source>
</evidence>
<dbReference type="RefSeq" id="WP_073135689.1">
    <property type="nucleotide sequence ID" value="NZ_FQZF01000015.1"/>
</dbReference>